<dbReference type="InterPro" id="IPR029044">
    <property type="entry name" value="Nucleotide-diphossugar_trans"/>
</dbReference>
<sequence>MTTAPEIAVIVTADAGGPGGLGAVLAAVDAQVSAPAERILLGFGAPAPLEVPEGWTVLAGDWPSRAQARTAGWAATDARWAVFVDAVVPAGLLAAAQQAVCSAPSDVAVLSPGSEDGERDYWALRVADGIEPASVWRRAAAELVGWWPDRCDGPASLDHALCLDLTAAGWRAVSFAAPLLPRSEADATADAWQKRSLAIVSLHAGRESTFSRWEEVLLKTELPARTSLYVVDNSRYPEFTERLRAASVGIQAARGLEHLDFTVDGTVYQPSPDEWYLKRERNLHVARLYASVLPRIKEDLILTLEDDIDPPADAVRRLVEEYSRPSGTPLAAISAAWDRVEGRYVCGGKAGPEGGWGAPIPWEELPDEPLDVGCVGGACTVWANAVVSQTPVLFDWEETMGWDGLLCTGARERGFTVRIHGGVRCVHHTWGVLRGSE</sequence>
<protein>
    <submittedName>
        <fullName evidence="1">Uncharacterized protein</fullName>
    </submittedName>
</protein>
<accession>A0ABP5QLP0</accession>
<comment type="caution">
    <text evidence="1">The sequence shown here is derived from an EMBL/GenBank/DDBJ whole genome shotgun (WGS) entry which is preliminary data.</text>
</comment>
<dbReference type="Proteomes" id="UP001500305">
    <property type="component" value="Unassembled WGS sequence"/>
</dbReference>
<keyword evidence="2" id="KW-1185">Reference proteome</keyword>
<dbReference type="EMBL" id="BAAATR010000007">
    <property type="protein sequence ID" value="GAA2239469.1"/>
    <property type="molecule type" value="Genomic_DNA"/>
</dbReference>
<name>A0ABP5QLP0_9ACTN</name>
<evidence type="ECO:0000313" key="1">
    <source>
        <dbReference type="EMBL" id="GAA2239469.1"/>
    </source>
</evidence>
<reference evidence="2" key="1">
    <citation type="journal article" date="2019" name="Int. J. Syst. Evol. Microbiol.">
        <title>The Global Catalogue of Microorganisms (GCM) 10K type strain sequencing project: providing services to taxonomists for standard genome sequencing and annotation.</title>
        <authorList>
            <consortium name="The Broad Institute Genomics Platform"/>
            <consortium name="The Broad Institute Genome Sequencing Center for Infectious Disease"/>
            <person name="Wu L."/>
            <person name="Ma J."/>
        </authorList>
    </citation>
    <scope>NUCLEOTIDE SEQUENCE [LARGE SCALE GENOMIC DNA]</scope>
    <source>
        <strain evidence="2">JCM 7356</strain>
    </source>
</reference>
<gene>
    <name evidence="1" type="ORF">GCM10010430_20900</name>
</gene>
<dbReference type="RefSeq" id="WP_344636004.1">
    <property type="nucleotide sequence ID" value="NZ_BAAATR010000007.1"/>
</dbReference>
<evidence type="ECO:0000313" key="2">
    <source>
        <dbReference type="Proteomes" id="UP001500305"/>
    </source>
</evidence>
<organism evidence="1 2">
    <name type="scientific">Kitasatospora cystarginea</name>
    <dbReference type="NCBI Taxonomy" id="58350"/>
    <lineage>
        <taxon>Bacteria</taxon>
        <taxon>Bacillati</taxon>
        <taxon>Actinomycetota</taxon>
        <taxon>Actinomycetes</taxon>
        <taxon>Kitasatosporales</taxon>
        <taxon>Streptomycetaceae</taxon>
        <taxon>Kitasatospora</taxon>
    </lineage>
</organism>
<proteinExistence type="predicted"/>
<dbReference type="SUPFAM" id="SSF53448">
    <property type="entry name" value="Nucleotide-diphospho-sugar transferases"/>
    <property type="match status" value="2"/>
</dbReference>